<keyword evidence="1" id="KW-0472">Membrane</keyword>
<accession>A0ABY8WL15</accession>
<reference evidence="2 3" key="1">
    <citation type="submission" date="2023-06" db="EMBL/GenBank/DDBJ databases">
        <authorList>
            <person name="Yushchuk O."/>
            <person name="Binda E."/>
            <person name="Ruckert-Reed C."/>
            <person name="Fedorenko V."/>
            <person name="Kalinowski J."/>
            <person name="Marinelli F."/>
        </authorList>
    </citation>
    <scope>NUCLEOTIDE SEQUENCE [LARGE SCALE GENOMIC DNA]</scope>
    <source>
        <strain evidence="2 3">NRRL 3884</strain>
    </source>
</reference>
<evidence type="ECO:0000313" key="2">
    <source>
        <dbReference type="EMBL" id="WIM97711.1"/>
    </source>
</evidence>
<protein>
    <recommendedName>
        <fullName evidence="4">Chemotaxis protein</fullName>
    </recommendedName>
</protein>
<name>A0ABY8WL15_9ACTN</name>
<keyword evidence="3" id="KW-1185">Reference proteome</keyword>
<keyword evidence="1" id="KW-1133">Transmembrane helix</keyword>
<sequence>MDWVDQLPAGILPNLGAGSLLALVILGILRGWLVPKKSVDQLLTVQDQRLAEATARGDEWKAAATAAAERNAELVDQLDQLQEVGKTAAAILDSLRSASAGPRQGRRSA</sequence>
<dbReference type="EMBL" id="CP126980">
    <property type="protein sequence ID" value="WIM97711.1"/>
    <property type="molecule type" value="Genomic_DNA"/>
</dbReference>
<keyword evidence="1" id="KW-0812">Transmembrane</keyword>
<evidence type="ECO:0008006" key="4">
    <source>
        <dbReference type="Google" id="ProtNLM"/>
    </source>
</evidence>
<dbReference type="Proteomes" id="UP001240150">
    <property type="component" value="Chromosome"/>
</dbReference>
<feature type="transmembrane region" description="Helical" evidence="1">
    <location>
        <begin position="12"/>
        <end position="33"/>
    </location>
</feature>
<evidence type="ECO:0000256" key="1">
    <source>
        <dbReference type="SAM" id="Phobius"/>
    </source>
</evidence>
<organism evidence="2 3">
    <name type="scientific">Actinoplanes oblitus</name>
    <dbReference type="NCBI Taxonomy" id="3040509"/>
    <lineage>
        <taxon>Bacteria</taxon>
        <taxon>Bacillati</taxon>
        <taxon>Actinomycetota</taxon>
        <taxon>Actinomycetes</taxon>
        <taxon>Micromonosporales</taxon>
        <taxon>Micromonosporaceae</taxon>
        <taxon>Actinoplanes</taxon>
    </lineage>
</organism>
<gene>
    <name evidence="2" type="ORF">ACTOB_001259</name>
</gene>
<evidence type="ECO:0000313" key="3">
    <source>
        <dbReference type="Proteomes" id="UP001240150"/>
    </source>
</evidence>
<proteinExistence type="predicted"/>
<dbReference type="RefSeq" id="WP_284919107.1">
    <property type="nucleotide sequence ID" value="NZ_CP126980.1"/>
</dbReference>